<dbReference type="GO" id="GO:0001868">
    <property type="term" value="P:regulation of complement activation, lectin pathway"/>
    <property type="evidence" value="ECO:0007669"/>
    <property type="project" value="UniProtKB-ARBA"/>
</dbReference>
<name>A0AA88XWB8_PINIB</name>
<dbReference type="PANTHER" id="PTHR45713:SF6">
    <property type="entry name" value="F5_8 TYPE C DOMAIN-CONTAINING PROTEIN"/>
    <property type="match status" value="1"/>
</dbReference>
<keyword evidence="8" id="KW-0472">Membrane</keyword>
<dbReference type="InterPro" id="IPR006585">
    <property type="entry name" value="FTP1"/>
</dbReference>
<dbReference type="GO" id="GO:0042806">
    <property type="term" value="F:fucose binding"/>
    <property type="evidence" value="ECO:0007669"/>
    <property type="project" value="UniProtKB-ARBA"/>
</dbReference>
<keyword evidence="8" id="KW-1133">Transmembrane helix</keyword>
<evidence type="ECO:0000256" key="6">
    <source>
        <dbReference type="ARBA" id="ARBA00022837"/>
    </source>
</evidence>
<dbReference type="InterPro" id="IPR008979">
    <property type="entry name" value="Galactose-bd-like_sf"/>
</dbReference>
<keyword evidence="11" id="KW-1185">Reference proteome</keyword>
<comment type="caution">
    <text evidence="10">The sequence shown here is derived from an EMBL/GenBank/DDBJ whole genome shotgun (WGS) entry which is preliminary data.</text>
</comment>
<dbReference type="PROSITE" id="PS50022">
    <property type="entry name" value="FA58C_3"/>
    <property type="match status" value="1"/>
</dbReference>
<proteinExistence type="inferred from homology"/>
<dbReference type="GO" id="GO:0046872">
    <property type="term" value="F:metal ion binding"/>
    <property type="evidence" value="ECO:0007669"/>
    <property type="project" value="UniProtKB-KW"/>
</dbReference>
<feature type="transmembrane region" description="Helical" evidence="8">
    <location>
        <begin position="6"/>
        <end position="29"/>
    </location>
</feature>
<keyword evidence="7" id="KW-1015">Disulfide bond</keyword>
<evidence type="ECO:0000313" key="10">
    <source>
        <dbReference type="EMBL" id="KAK3093092.1"/>
    </source>
</evidence>
<evidence type="ECO:0000256" key="7">
    <source>
        <dbReference type="ARBA" id="ARBA00023157"/>
    </source>
</evidence>
<evidence type="ECO:0000256" key="8">
    <source>
        <dbReference type="SAM" id="Phobius"/>
    </source>
</evidence>
<keyword evidence="6" id="KW-0106">Calcium</keyword>
<keyword evidence="5" id="KW-0430">Lectin</keyword>
<reference evidence="10" key="1">
    <citation type="submission" date="2019-08" db="EMBL/GenBank/DDBJ databases">
        <title>The improved chromosome-level genome for the pearl oyster Pinctada fucata martensii using PacBio sequencing and Hi-C.</title>
        <authorList>
            <person name="Zheng Z."/>
        </authorList>
    </citation>
    <scope>NUCLEOTIDE SEQUENCE</scope>
    <source>
        <strain evidence="10">ZZ-2019</strain>
        <tissue evidence="10">Adductor muscle</tissue>
    </source>
</reference>
<dbReference type="InterPro" id="IPR051941">
    <property type="entry name" value="BG_Antigen-Binding_Lectin"/>
</dbReference>
<dbReference type="Proteomes" id="UP001186944">
    <property type="component" value="Unassembled WGS sequence"/>
</dbReference>
<dbReference type="SUPFAM" id="SSF49785">
    <property type="entry name" value="Galactose-binding domain-like"/>
    <property type="match status" value="1"/>
</dbReference>
<sequence length="175" mass="20182">MITCIYIFIITIITIYIFMIIIMIIYFFFTEPLRNLALHKPANQSSTHSDVASYGAFRAVDGIRQAYWVPPYCTHTTDEHNPFWYVDLGEQHEISRVEIVNRAGYGERLRDISVVVAENQGKYDQTCGHYKGPGKKVPMVKMTCPERTRGRYVKVQVATAHKLPLTLCEVEVWGY</sequence>
<organism evidence="10 11">
    <name type="scientific">Pinctada imbricata</name>
    <name type="common">Atlantic pearl-oyster</name>
    <name type="synonym">Pinctada martensii</name>
    <dbReference type="NCBI Taxonomy" id="66713"/>
    <lineage>
        <taxon>Eukaryota</taxon>
        <taxon>Metazoa</taxon>
        <taxon>Spiralia</taxon>
        <taxon>Lophotrochozoa</taxon>
        <taxon>Mollusca</taxon>
        <taxon>Bivalvia</taxon>
        <taxon>Autobranchia</taxon>
        <taxon>Pteriomorphia</taxon>
        <taxon>Pterioida</taxon>
        <taxon>Pterioidea</taxon>
        <taxon>Pteriidae</taxon>
        <taxon>Pinctada</taxon>
    </lineage>
</organism>
<evidence type="ECO:0000256" key="1">
    <source>
        <dbReference type="ARBA" id="ARBA00002219"/>
    </source>
</evidence>
<evidence type="ECO:0000259" key="9">
    <source>
        <dbReference type="PROSITE" id="PS50022"/>
    </source>
</evidence>
<dbReference type="GO" id="GO:0010185">
    <property type="term" value="P:regulation of cellular defense response"/>
    <property type="evidence" value="ECO:0007669"/>
    <property type="project" value="UniProtKB-ARBA"/>
</dbReference>
<keyword evidence="4" id="KW-0479">Metal-binding</keyword>
<gene>
    <name evidence="10" type="ORF">FSP39_010984</name>
</gene>
<evidence type="ECO:0000256" key="2">
    <source>
        <dbReference type="ARBA" id="ARBA00010147"/>
    </source>
</evidence>
<comment type="subunit">
    <text evidence="3">Homotrimer.</text>
</comment>
<dbReference type="InterPro" id="IPR000421">
    <property type="entry name" value="FA58C"/>
</dbReference>
<evidence type="ECO:0000256" key="4">
    <source>
        <dbReference type="ARBA" id="ARBA00022723"/>
    </source>
</evidence>
<comment type="similarity">
    <text evidence="2">Belongs to the fucolectin family.</text>
</comment>
<evidence type="ECO:0000313" key="11">
    <source>
        <dbReference type="Proteomes" id="UP001186944"/>
    </source>
</evidence>
<dbReference type="PANTHER" id="PTHR45713">
    <property type="entry name" value="FTP DOMAIN-CONTAINING PROTEIN"/>
    <property type="match status" value="1"/>
</dbReference>
<dbReference type="AlphaFoldDB" id="A0AA88XWB8"/>
<protein>
    <recommendedName>
        <fullName evidence="9">F5/8 type C domain-containing protein</fullName>
    </recommendedName>
</protein>
<evidence type="ECO:0000256" key="3">
    <source>
        <dbReference type="ARBA" id="ARBA00011233"/>
    </source>
</evidence>
<accession>A0AA88XWB8</accession>
<dbReference type="Pfam" id="PF22633">
    <property type="entry name" value="F5_F8_type_C_2"/>
    <property type="match status" value="1"/>
</dbReference>
<comment type="function">
    <text evidence="1">Acts as a defensive agent. Recognizes blood group fucosylated oligosaccharides including A, B, H and Lewis B-type antigens. Does not recognize Lewis A antigen and has low affinity for monovalent haptens.</text>
</comment>
<dbReference type="SMART" id="SM00607">
    <property type="entry name" value="FTP"/>
    <property type="match status" value="1"/>
</dbReference>
<feature type="domain" description="F5/8 type C" evidence="9">
    <location>
        <begin position="29"/>
        <end position="175"/>
    </location>
</feature>
<dbReference type="EMBL" id="VSWD01000009">
    <property type="protein sequence ID" value="KAK3093092.1"/>
    <property type="molecule type" value="Genomic_DNA"/>
</dbReference>
<dbReference type="Gene3D" id="2.60.120.260">
    <property type="entry name" value="Galactose-binding domain-like"/>
    <property type="match status" value="1"/>
</dbReference>
<evidence type="ECO:0000256" key="5">
    <source>
        <dbReference type="ARBA" id="ARBA00022734"/>
    </source>
</evidence>
<keyword evidence="8" id="KW-0812">Transmembrane</keyword>